<reference evidence="2" key="1">
    <citation type="submission" date="2016-10" db="EMBL/GenBank/DDBJ databases">
        <authorList>
            <person name="Varghese N."/>
            <person name="Submissions S."/>
        </authorList>
    </citation>
    <scope>NUCLEOTIDE SEQUENCE [LARGE SCALE GENOMIC DNA]</scope>
    <source>
        <strain evidence="2">CGMCC 1.11022</strain>
    </source>
</reference>
<dbReference type="Pfam" id="PF03887">
    <property type="entry name" value="YfbU"/>
    <property type="match status" value="1"/>
</dbReference>
<dbReference type="RefSeq" id="WP_091600257.1">
    <property type="nucleotide sequence ID" value="NZ_FNEE01000031.1"/>
</dbReference>
<organism evidence="1 2">
    <name type="scientific">Mesorhizobium muleiense</name>
    <dbReference type="NCBI Taxonomy" id="1004279"/>
    <lineage>
        <taxon>Bacteria</taxon>
        <taxon>Pseudomonadati</taxon>
        <taxon>Pseudomonadota</taxon>
        <taxon>Alphaproteobacteria</taxon>
        <taxon>Hyphomicrobiales</taxon>
        <taxon>Phyllobacteriaceae</taxon>
        <taxon>Mesorhizobium</taxon>
    </lineage>
</organism>
<evidence type="ECO:0000313" key="2">
    <source>
        <dbReference type="Proteomes" id="UP000198894"/>
    </source>
</evidence>
<protein>
    <submittedName>
        <fullName evidence="1">Uncharacterized protein</fullName>
    </submittedName>
</protein>
<dbReference type="InterPro" id="IPR005587">
    <property type="entry name" value="UPF0304_YfbU"/>
</dbReference>
<name>A0A1G9ITK7_9HYPH</name>
<dbReference type="Proteomes" id="UP000198894">
    <property type="component" value="Unassembled WGS sequence"/>
</dbReference>
<gene>
    <name evidence="1" type="ORF">SAMN05428953_13155</name>
</gene>
<dbReference type="Gene3D" id="1.10.3190.10">
    <property type="entry name" value="yfbu gene product, domain 2"/>
    <property type="match status" value="1"/>
</dbReference>
<accession>A0A1G9ITK7</accession>
<evidence type="ECO:0000313" key="1">
    <source>
        <dbReference type="EMBL" id="SDL28263.1"/>
    </source>
</evidence>
<dbReference type="AlphaFoldDB" id="A0A1G9ITK7"/>
<sequence>MVKTERFELRLDESTIDRIDAWRGEQRDLPSRAEAIRTLVYTGLEAGRRKAFRPTSSEKLIMWMLAEVLRQHKGYEDMKSVELIQSAIYGGHFWGLEWEMSGIFHDEVDDPEALDFVVDTMAMWRAIEWGYEKLSPEDRQRVEDQVKYWGKNPKFDGFDGNEEGRYMSMAKFMVEKLGRFEEFRDRSLNAHANTVSTYREMLQKYAEIEARRGSPAYRRAGQLLNADELIELLKLR</sequence>
<dbReference type="SUPFAM" id="SSF116960">
    <property type="entry name" value="YfbU-like"/>
    <property type="match status" value="1"/>
</dbReference>
<dbReference type="EMBL" id="FNEE01000031">
    <property type="protein sequence ID" value="SDL28263.1"/>
    <property type="molecule type" value="Genomic_DNA"/>
</dbReference>
<proteinExistence type="predicted"/>
<keyword evidence="2" id="KW-1185">Reference proteome</keyword>
<dbReference type="InterPro" id="IPR023146">
    <property type="entry name" value="YfbU_alpha-helical_sf"/>
</dbReference>